<dbReference type="Proteomes" id="UP000729402">
    <property type="component" value="Unassembled WGS sequence"/>
</dbReference>
<comment type="caution">
    <text evidence="5">The sequence shown here is derived from an EMBL/GenBank/DDBJ whole genome shotgun (WGS) entry which is preliminary data.</text>
</comment>
<evidence type="ECO:0000256" key="4">
    <source>
        <dbReference type="SAM" id="MobiDB-lite"/>
    </source>
</evidence>
<evidence type="ECO:0000313" key="5">
    <source>
        <dbReference type="EMBL" id="KAG8093712.1"/>
    </source>
</evidence>
<feature type="compositionally biased region" description="Acidic residues" evidence="4">
    <location>
        <begin position="535"/>
        <end position="554"/>
    </location>
</feature>
<accession>A0A8J5WRA2</accession>
<gene>
    <name evidence="5" type="ORF">GUJ93_ZPchr0012g21649</name>
</gene>
<feature type="compositionally biased region" description="Low complexity" evidence="4">
    <location>
        <begin position="525"/>
        <end position="534"/>
    </location>
</feature>
<dbReference type="PROSITE" id="PS50294">
    <property type="entry name" value="WD_REPEATS_REGION"/>
    <property type="match status" value="1"/>
</dbReference>
<feature type="region of interest" description="Disordered" evidence="4">
    <location>
        <begin position="62"/>
        <end position="98"/>
    </location>
</feature>
<sequence>MPRSARAWWRRGGGELGLGCAPRVNLELVQWLWLFRYADVRRESGPVVRIWTAEISPSGPAFQLTKSLPHGTERKAKKRREREVPAKKPSWRKEAMPPAPARSRMAGLWEREVGRLPPKIFSNSFMASQEFVRSLGLQKWLRKHRGCVNTISFNEDGSSLLSGSDDLNAVLWNWQEGTPTLTFHTGHSNNVLHAQFMPFSGDRSIITCAADGQVRHSQIREGGRVITGELADSELAVHKLAIEPGNPHTFFSCGEDGSVSLFDLRAKDVAQLFKCAAVNDFMGSTIELYAIAIDPRKPFYFAVAGSDEYVRIYDSRKSYVNGNSSSGHPVEYFCPPHMIGEKEDGITGLAFSQTSELLASYSHDNIYLFEREHGLYFNNIKVGELLLMDGIEGDCHIHTAPLPFGRYKLPVPQIFMGHRNKHTIKGVNFLGPNCDYVTTGSDCGRVFIWRKKDGQLMRVMKGDKRIVNCVEQHPSGIVIAISGIEKDIKIWAPGESENPSIAHTDEVETDNYCSSSSDSDDSLFFDDYTFSSDLDSSDEDEDELEEEEDEEDDDRGVSSNQDMSDAGSDAAGDGDNED</sequence>
<evidence type="ECO:0000256" key="1">
    <source>
        <dbReference type="ARBA" id="ARBA00022574"/>
    </source>
</evidence>
<dbReference type="PANTHER" id="PTHR15574">
    <property type="entry name" value="WD REPEAT DOMAIN-CONTAINING FAMILY"/>
    <property type="match status" value="1"/>
</dbReference>
<dbReference type="Pfam" id="PF00400">
    <property type="entry name" value="WD40"/>
    <property type="match status" value="2"/>
</dbReference>
<name>A0A8J5WRA2_ZIZPA</name>
<protein>
    <submittedName>
        <fullName evidence="5">Uncharacterized protein</fullName>
    </submittedName>
</protein>
<feature type="repeat" description="WD" evidence="3">
    <location>
        <begin position="141"/>
        <end position="182"/>
    </location>
</feature>
<evidence type="ECO:0000256" key="3">
    <source>
        <dbReference type="PROSITE-ProRule" id="PRU00221"/>
    </source>
</evidence>
<keyword evidence="2" id="KW-0677">Repeat</keyword>
<keyword evidence="6" id="KW-1185">Reference proteome</keyword>
<dbReference type="GO" id="GO:0005737">
    <property type="term" value="C:cytoplasm"/>
    <property type="evidence" value="ECO:0007669"/>
    <property type="project" value="TreeGrafter"/>
</dbReference>
<dbReference type="AlphaFoldDB" id="A0A8J5WRA2"/>
<dbReference type="GO" id="GO:0080008">
    <property type="term" value="C:Cul4-RING E3 ubiquitin ligase complex"/>
    <property type="evidence" value="ECO:0007669"/>
    <property type="project" value="TreeGrafter"/>
</dbReference>
<feature type="compositionally biased region" description="Basic and acidic residues" evidence="4">
    <location>
        <begin position="81"/>
        <end position="95"/>
    </location>
</feature>
<dbReference type="PROSITE" id="PS50082">
    <property type="entry name" value="WD_REPEATS_2"/>
    <property type="match status" value="1"/>
</dbReference>
<dbReference type="EMBL" id="JAAALK010000080">
    <property type="protein sequence ID" value="KAG8093712.1"/>
    <property type="molecule type" value="Genomic_DNA"/>
</dbReference>
<dbReference type="OrthoDB" id="4869960at2759"/>
<keyword evidence="1 3" id="KW-0853">WD repeat</keyword>
<reference evidence="5" key="2">
    <citation type="submission" date="2021-02" db="EMBL/GenBank/DDBJ databases">
        <authorList>
            <person name="Kimball J.A."/>
            <person name="Haas M.W."/>
            <person name="Macchietto M."/>
            <person name="Kono T."/>
            <person name="Duquette J."/>
            <person name="Shao M."/>
        </authorList>
    </citation>
    <scope>NUCLEOTIDE SEQUENCE</scope>
    <source>
        <tissue evidence="5">Fresh leaf tissue</tissue>
    </source>
</reference>
<dbReference type="InterPro" id="IPR045151">
    <property type="entry name" value="DCAF8"/>
</dbReference>
<reference evidence="5" key="1">
    <citation type="journal article" date="2021" name="bioRxiv">
        <title>Whole Genome Assembly and Annotation of Northern Wild Rice, Zizania palustris L., Supports a Whole Genome Duplication in the Zizania Genus.</title>
        <authorList>
            <person name="Haas M."/>
            <person name="Kono T."/>
            <person name="Macchietto M."/>
            <person name="Millas R."/>
            <person name="McGilp L."/>
            <person name="Shao M."/>
            <person name="Duquette J."/>
            <person name="Hirsch C.N."/>
            <person name="Kimball J."/>
        </authorList>
    </citation>
    <scope>NUCLEOTIDE SEQUENCE</scope>
    <source>
        <tissue evidence="5">Fresh leaf tissue</tissue>
    </source>
</reference>
<evidence type="ECO:0000256" key="2">
    <source>
        <dbReference type="ARBA" id="ARBA00022737"/>
    </source>
</evidence>
<dbReference type="PANTHER" id="PTHR15574:SF38">
    <property type="entry name" value="OS06G0724500 PROTEIN"/>
    <property type="match status" value="1"/>
</dbReference>
<proteinExistence type="predicted"/>
<dbReference type="InterPro" id="IPR001680">
    <property type="entry name" value="WD40_rpt"/>
</dbReference>
<organism evidence="5 6">
    <name type="scientific">Zizania palustris</name>
    <name type="common">Northern wild rice</name>
    <dbReference type="NCBI Taxonomy" id="103762"/>
    <lineage>
        <taxon>Eukaryota</taxon>
        <taxon>Viridiplantae</taxon>
        <taxon>Streptophyta</taxon>
        <taxon>Embryophyta</taxon>
        <taxon>Tracheophyta</taxon>
        <taxon>Spermatophyta</taxon>
        <taxon>Magnoliopsida</taxon>
        <taxon>Liliopsida</taxon>
        <taxon>Poales</taxon>
        <taxon>Poaceae</taxon>
        <taxon>BOP clade</taxon>
        <taxon>Oryzoideae</taxon>
        <taxon>Oryzeae</taxon>
        <taxon>Zizaniinae</taxon>
        <taxon>Zizania</taxon>
    </lineage>
</organism>
<evidence type="ECO:0000313" key="6">
    <source>
        <dbReference type="Proteomes" id="UP000729402"/>
    </source>
</evidence>
<feature type="region of interest" description="Disordered" evidence="4">
    <location>
        <begin position="497"/>
        <end position="578"/>
    </location>
</feature>
<dbReference type="SMART" id="SM00320">
    <property type="entry name" value="WD40"/>
    <property type="match status" value="7"/>
</dbReference>